<dbReference type="RefSeq" id="WP_345933638.1">
    <property type="nucleotide sequence ID" value="NZ_JBBKTV010000005.1"/>
</dbReference>
<keyword evidence="2" id="KW-1185">Reference proteome</keyword>
<sequence>MPVGGSAGSGVTARVSASRIGVRVVQMVDDRPGRRRQRRSVRQHAVHVCGARGHMRRGHGGSPGGYRVWRSIRVALRCSGRGRARSARPGRRSRHIRLLALDVDRLDIAEQATLDEIRVAARPHVPGTAELIGVYELC</sequence>
<reference evidence="1 2" key="1">
    <citation type="submission" date="2024-03" db="EMBL/GenBank/DDBJ databases">
        <title>High-quality draft genome sequencing of Tistrella sp. BH-R2-4.</title>
        <authorList>
            <person name="Dong C."/>
        </authorList>
    </citation>
    <scope>NUCLEOTIDE SEQUENCE [LARGE SCALE GENOMIC DNA]</scope>
    <source>
        <strain evidence="1 2">BH-R2-4</strain>
    </source>
</reference>
<protein>
    <submittedName>
        <fullName evidence="1">YbhB/YbcL family Raf kinase inhibitor-like protein</fullName>
    </submittedName>
</protein>
<dbReference type="InterPro" id="IPR036610">
    <property type="entry name" value="PEBP-like_sf"/>
</dbReference>
<comment type="caution">
    <text evidence="1">The sequence shown here is derived from an EMBL/GenBank/DDBJ whole genome shotgun (WGS) entry which is preliminary data.</text>
</comment>
<dbReference type="Proteomes" id="UP001413721">
    <property type="component" value="Unassembled WGS sequence"/>
</dbReference>
<gene>
    <name evidence="1" type="ORF">WG926_22095</name>
</gene>
<name>A0ABU9YQC2_9PROT</name>
<dbReference type="Gene3D" id="3.90.280.10">
    <property type="entry name" value="PEBP-like"/>
    <property type="match status" value="1"/>
</dbReference>
<dbReference type="EMBL" id="JBBKTW010000009">
    <property type="protein sequence ID" value="MEN2991019.1"/>
    <property type="molecule type" value="Genomic_DNA"/>
</dbReference>
<proteinExistence type="predicted"/>
<organism evidence="1 2">
    <name type="scientific">Tistrella arctica</name>
    <dbReference type="NCBI Taxonomy" id="3133430"/>
    <lineage>
        <taxon>Bacteria</taxon>
        <taxon>Pseudomonadati</taxon>
        <taxon>Pseudomonadota</taxon>
        <taxon>Alphaproteobacteria</taxon>
        <taxon>Geminicoccales</taxon>
        <taxon>Geminicoccaceae</taxon>
        <taxon>Tistrella</taxon>
    </lineage>
</organism>
<evidence type="ECO:0000313" key="2">
    <source>
        <dbReference type="Proteomes" id="UP001413721"/>
    </source>
</evidence>
<accession>A0ABU9YQC2</accession>
<keyword evidence="1" id="KW-0649">Protein kinase inhibitor</keyword>
<dbReference type="GO" id="GO:0004860">
    <property type="term" value="F:protein kinase inhibitor activity"/>
    <property type="evidence" value="ECO:0007669"/>
    <property type="project" value="UniProtKB-KW"/>
</dbReference>
<evidence type="ECO:0000313" key="1">
    <source>
        <dbReference type="EMBL" id="MEN2991019.1"/>
    </source>
</evidence>